<reference evidence="2 3" key="1">
    <citation type="submission" date="2020-08" db="EMBL/GenBank/DDBJ databases">
        <title>Cohnella phylogeny.</title>
        <authorList>
            <person name="Dunlap C."/>
        </authorList>
    </citation>
    <scope>NUCLEOTIDE SEQUENCE [LARGE SCALE GENOMIC DNA]</scope>
    <source>
        <strain evidence="2 3">CBP 2801</strain>
    </source>
</reference>
<feature type="compositionally biased region" description="Basic residues" evidence="1">
    <location>
        <begin position="86"/>
        <end position="96"/>
    </location>
</feature>
<keyword evidence="3" id="KW-1185">Reference proteome</keyword>
<proteinExistence type="predicted"/>
<dbReference type="RefSeq" id="WP_185129561.1">
    <property type="nucleotide sequence ID" value="NZ_JACJVO010000016.1"/>
</dbReference>
<dbReference type="AlphaFoldDB" id="A0A7X0VXF9"/>
<gene>
    <name evidence="2" type="ORF">H7C18_13285</name>
</gene>
<evidence type="ECO:0000313" key="2">
    <source>
        <dbReference type="EMBL" id="MBB6731888.1"/>
    </source>
</evidence>
<dbReference type="EMBL" id="JACJVO010000016">
    <property type="protein sequence ID" value="MBB6731888.1"/>
    <property type="molecule type" value="Genomic_DNA"/>
</dbReference>
<dbReference type="Proteomes" id="UP000564644">
    <property type="component" value="Unassembled WGS sequence"/>
</dbReference>
<feature type="region of interest" description="Disordered" evidence="1">
    <location>
        <begin position="72"/>
        <end position="96"/>
    </location>
</feature>
<evidence type="ECO:0000313" key="3">
    <source>
        <dbReference type="Proteomes" id="UP000564644"/>
    </source>
</evidence>
<accession>A0A7X0VXF9</accession>
<sequence length="96" mass="10842">MSYNVDPKWLEEEVYVTAQDPVTLRFGGIDYEINGKPTMLKRGVAYHWQQQGHDVQTSDVPQSEIEARIVSNPLEENDRGEAFPGLKKRGRPAKGA</sequence>
<name>A0A7X0VXF9_9BACL</name>
<evidence type="ECO:0000256" key="1">
    <source>
        <dbReference type="SAM" id="MobiDB-lite"/>
    </source>
</evidence>
<organism evidence="2 3">
    <name type="scientific">Cohnella zeiphila</name>
    <dbReference type="NCBI Taxonomy" id="2761120"/>
    <lineage>
        <taxon>Bacteria</taxon>
        <taxon>Bacillati</taxon>
        <taxon>Bacillota</taxon>
        <taxon>Bacilli</taxon>
        <taxon>Bacillales</taxon>
        <taxon>Paenibacillaceae</taxon>
        <taxon>Cohnella</taxon>
    </lineage>
</organism>
<comment type="caution">
    <text evidence="2">The sequence shown here is derived from an EMBL/GenBank/DDBJ whole genome shotgun (WGS) entry which is preliminary data.</text>
</comment>
<protein>
    <submittedName>
        <fullName evidence="2">Uncharacterized protein</fullName>
    </submittedName>
</protein>